<proteinExistence type="predicted"/>
<comment type="caution">
    <text evidence="1">The sequence shown here is derived from an EMBL/GenBank/DDBJ whole genome shotgun (WGS) entry which is preliminary data.</text>
</comment>
<organism evidence="1 2">
    <name type="scientific">Streptomyces virginiae</name>
    <name type="common">Streptomyces cinnamonensis</name>
    <dbReference type="NCBI Taxonomy" id="1961"/>
    <lineage>
        <taxon>Bacteria</taxon>
        <taxon>Bacillati</taxon>
        <taxon>Actinomycetota</taxon>
        <taxon>Actinomycetes</taxon>
        <taxon>Kitasatosporales</taxon>
        <taxon>Streptomycetaceae</taxon>
        <taxon>Streptomyces</taxon>
    </lineage>
</organism>
<reference evidence="2" key="1">
    <citation type="submission" date="2015-07" db="EMBL/GenBank/DDBJ databases">
        <authorList>
            <consortium name="Consortium for Microbial Forensics and Genomics (microFORGE)"/>
            <person name="Knight B.M."/>
            <person name="Roberts D.P."/>
            <person name="Lin D."/>
            <person name="Hari K."/>
            <person name="Fletcher J."/>
            <person name="Melcher U."/>
            <person name="Blagden T."/>
            <person name="Winegar R.A."/>
        </authorList>
    </citation>
    <scope>NUCLEOTIDE SEQUENCE [LARGE SCALE GENOMIC DNA]</scope>
    <source>
        <strain evidence="2">NRRL B-1447</strain>
    </source>
</reference>
<evidence type="ECO:0000313" key="1">
    <source>
        <dbReference type="EMBL" id="KOG52702.1"/>
    </source>
</evidence>
<protein>
    <submittedName>
        <fullName evidence="1">Uncharacterized protein</fullName>
    </submittedName>
</protein>
<dbReference type="Proteomes" id="UP000037084">
    <property type="component" value="Unassembled WGS sequence"/>
</dbReference>
<dbReference type="EMBL" id="LGUV01000177">
    <property type="protein sequence ID" value="KOG52702.1"/>
    <property type="molecule type" value="Genomic_DNA"/>
</dbReference>
<dbReference type="PATRIC" id="fig|1961.12.peg.3671"/>
<sequence length="74" mass="8318">MALSVSSDREWIIRNAKGRKFVYESAAEAFGELHEYGEGAVVLTREVYRGMFRTKPVTDWQEVAPPTATPEVEG</sequence>
<evidence type="ECO:0000313" key="2">
    <source>
        <dbReference type="Proteomes" id="UP000037084"/>
    </source>
</evidence>
<accession>A0A0L8MQM6</accession>
<gene>
    <name evidence="1" type="ORF">ADK75_16040</name>
</gene>
<dbReference type="AlphaFoldDB" id="A0A0L8MQM6"/>
<name>A0A0L8MQM6_STRVG</name>